<proteinExistence type="predicted"/>
<feature type="region of interest" description="Disordered" evidence="1">
    <location>
        <begin position="1"/>
        <end position="37"/>
    </location>
</feature>
<gene>
    <name evidence="2" type="ORF">THAOC_27767</name>
</gene>
<organism evidence="2 3">
    <name type="scientific">Thalassiosira oceanica</name>
    <name type="common">Marine diatom</name>
    <dbReference type="NCBI Taxonomy" id="159749"/>
    <lineage>
        <taxon>Eukaryota</taxon>
        <taxon>Sar</taxon>
        <taxon>Stramenopiles</taxon>
        <taxon>Ochrophyta</taxon>
        <taxon>Bacillariophyta</taxon>
        <taxon>Coscinodiscophyceae</taxon>
        <taxon>Thalassiosirophycidae</taxon>
        <taxon>Thalassiosirales</taxon>
        <taxon>Thalassiosiraceae</taxon>
        <taxon>Thalassiosira</taxon>
    </lineage>
</organism>
<evidence type="ECO:0000313" key="3">
    <source>
        <dbReference type="Proteomes" id="UP000266841"/>
    </source>
</evidence>
<evidence type="ECO:0000313" key="2">
    <source>
        <dbReference type="EMBL" id="EJK52907.1"/>
    </source>
</evidence>
<dbReference type="EMBL" id="AGNL01038990">
    <property type="protein sequence ID" value="EJK52907.1"/>
    <property type="molecule type" value="Genomic_DNA"/>
</dbReference>
<reference evidence="2 3" key="1">
    <citation type="journal article" date="2012" name="Genome Biol.">
        <title>Genome and low-iron response of an oceanic diatom adapted to chronic iron limitation.</title>
        <authorList>
            <person name="Lommer M."/>
            <person name="Specht M."/>
            <person name="Roy A.S."/>
            <person name="Kraemer L."/>
            <person name="Andreson R."/>
            <person name="Gutowska M.A."/>
            <person name="Wolf J."/>
            <person name="Bergner S.V."/>
            <person name="Schilhabel M.B."/>
            <person name="Klostermeier U.C."/>
            <person name="Beiko R.G."/>
            <person name="Rosenstiel P."/>
            <person name="Hippler M."/>
            <person name="Laroche J."/>
        </authorList>
    </citation>
    <scope>NUCLEOTIDE SEQUENCE [LARGE SCALE GENOMIC DNA]</scope>
    <source>
        <strain evidence="2 3">CCMP1005</strain>
    </source>
</reference>
<dbReference type="Proteomes" id="UP000266841">
    <property type="component" value="Unassembled WGS sequence"/>
</dbReference>
<comment type="caution">
    <text evidence="2">The sequence shown here is derived from an EMBL/GenBank/DDBJ whole genome shotgun (WGS) entry which is preliminary data.</text>
</comment>
<accession>K0S1V8</accession>
<protein>
    <submittedName>
        <fullName evidence="2">Uncharacterized protein</fullName>
    </submittedName>
</protein>
<name>K0S1V8_THAOC</name>
<evidence type="ECO:0000256" key="1">
    <source>
        <dbReference type="SAM" id="MobiDB-lite"/>
    </source>
</evidence>
<dbReference type="AlphaFoldDB" id="K0S1V8"/>
<feature type="non-terminal residue" evidence="2">
    <location>
        <position position="1"/>
    </location>
</feature>
<sequence length="71" mass="7055">NMALGDCGSDEDDEEALGRSAASGGRGRRQSNAAEKQWGKIDAAAAAEAGEAGSCRLLPAGSSSSSSIEVI</sequence>
<keyword evidence="3" id="KW-1185">Reference proteome</keyword>